<dbReference type="InterPro" id="IPR012908">
    <property type="entry name" value="PGAP1-ab_dom-like"/>
</dbReference>
<dbReference type="PANTHER" id="PTHR37946:SF1">
    <property type="entry name" value="SLL1969 PROTEIN"/>
    <property type="match status" value="1"/>
</dbReference>
<dbReference type="PANTHER" id="PTHR37946">
    <property type="entry name" value="SLL1969 PROTEIN"/>
    <property type="match status" value="1"/>
</dbReference>
<dbReference type="SUPFAM" id="SSF53474">
    <property type="entry name" value="alpha/beta-Hydrolases"/>
    <property type="match status" value="1"/>
</dbReference>
<gene>
    <name evidence="2" type="ORF">POL58_08050</name>
</gene>
<evidence type="ECO:0000313" key="2">
    <source>
        <dbReference type="EMBL" id="MDC0667684.1"/>
    </source>
</evidence>
<organism evidence="2 3">
    <name type="scientific">Nannocystis radixulma</name>
    <dbReference type="NCBI Taxonomy" id="2995305"/>
    <lineage>
        <taxon>Bacteria</taxon>
        <taxon>Pseudomonadati</taxon>
        <taxon>Myxococcota</taxon>
        <taxon>Polyangia</taxon>
        <taxon>Nannocystales</taxon>
        <taxon>Nannocystaceae</taxon>
        <taxon>Nannocystis</taxon>
    </lineage>
</organism>
<accession>A0ABT5B0Q8</accession>
<proteinExistence type="predicted"/>
<comment type="caution">
    <text evidence="2">The sequence shown here is derived from an EMBL/GenBank/DDBJ whole genome shotgun (WGS) entry which is preliminary data.</text>
</comment>
<dbReference type="InterPro" id="IPR029058">
    <property type="entry name" value="AB_hydrolase_fold"/>
</dbReference>
<dbReference type="Pfam" id="PF07819">
    <property type="entry name" value="PGAP1"/>
    <property type="match status" value="1"/>
</dbReference>
<sequence>MRKFARGARLPARAGAGKVLVLTAHDASDGDDRDERVAHLRGALRLTGEGVDSAARLVQAVHRAIVDGPLDRVTRMPVVAAVRVAHDGVRDGVYASVRGINRLVFGALDRALELGGRAVPAPRIPGPLVGALHGVVGDHLADHDSPMRTSMQLRHGGRALAVTRAALAVALPQPQPCAVVFVHGLAADESCWQRGSLRAWGREGLDYGQLLAQRREVTPLYVRYNSGLPIADNGRALATLLAQIVAEYPGELRSLALVGHSMGGLVLRSAWRFGRADEHAWTGRVRDLICLGTPHRGAVLEKVGAATAAALSLFDVTAPIARAIDGRSAGIKDLRHGIGDDNEPTPAGPRVHHLAGTLGRPGTPLAWALGDGLVRVASAVPRRRSGGRTATIAGLNHITMLNHPAVLAWIEAALAEGSQPGSG</sequence>
<feature type="domain" description="GPI inositol-deacylase PGAP1-like alpha/beta" evidence="1">
    <location>
        <begin position="239"/>
        <end position="301"/>
    </location>
</feature>
<name>A0ABT5B0Q8_9BACT</name>
<reference evidence="2 3" key="1">
    <citation type="submission" date="2022-11" db="EMBL/GenBank/DDBJ databases">
        <title>Minimal conservation of predation-associated metabolite biosynthetic gene clusters underscores biosynthetic potential of Myxococcota including descriptions for ten novel species: Archangium lansinium sp. nov., Myxococcus landrumus sp. nov., Nannocystis bai.</title>
        <authorList>
            <person name="Ahearne A."/>
            <person name="Stevens C."/>
            <person name="Dowd S."/>
        </authorList>
    </citation>
    <scope>NUCLEOTIDE SEQUENCE [LARGE SCALE GENOMIC DNA]</scope>
    <source>
        <strain evidence="2 3">NCELM</strain>
    </source>
</reference>
<evidence type="ECO:0000313" key="3">
    <source>
        <dbReference type="Proteomes" id="UP001217838"/>
    </source>
</evidence>
<dbReference type="Gene3D" id="3.40.50.1820">
    <property type="entry name" value="alpha/beta hydrolase"/>
    <property type="match status" value="1"/>
</dbReference>
<dbReference type="RefSeq" id="WP_271995950.1">
    <property type="nucleotide sequence ID" value="NZ_JAQNDN010000002.1"/>
</dbReference>
<dbReference type="Proteomes" id="UP001217838">
    <property type="component" value="Unassembled WGS sequence"/>
</dbReference>
<evidence type="ECO:0000259" key="1">
    <source>
        <dbReference type="Pfam" id="PF07819"/>
    </source>
</evidence>
<keyword evidence="3" id="KW-1185">Reference proteome</keyword>
<protein>
    <recommendedName>
        <fullName evidence="1">GPI inositol-deacylase PGAP1-like alpha/beta domain-containing protein</fullName>
    </recommendedName>
</protein>
<dbReference type="EMBL" id="JAQNDN010000002">
    <property type="protein sequence ID" value="MDC0667684.1"/>
    <property type="molecule type" value="Genomic_DNA"/>
</dbReference>